<name>A0A5B8SXX6_9GAMM</name>
<sequence length="535" mass="58041">MAVLAPNRPFASDFITGLMLPDGIFVPMLGKQYINVQVRNAGAGAVNGPKLYVESVSHPGIVYTPGTRFLPDIAPGAARVEQWEADFTNCPSGTHQISFIVEDAAGVKSRSIKKVFVMGLTFDPITHTFHAETPEGVLSANFLDLVRPIRNCKDDDRNPCGCCCCHEHRDDSRHPDRVAPDTDDRRLRNVKRTKTMVTSLTELFEKLGPNYRFCPPGYLPHVVETTWTPTPPYAGQYSDLPFQDPWWKVVLCVIAVLLLIGASIAEAVDGTGSVTVGGGSGDTGSPVDDCCGVRASGGGTSPIAAALVAAAAAAATAAGLSDARDAMRRGQDATPPSAGELTHKELMRIEFGYPEPIALGKPFAVRAQWHYKRVTDRAVYEASADDLNHNIHVASSYDIQAPEIARSFVKDGEWTIKARFADHGGKSFRGTDLFVQCFLIGPAGQSMKLLLQDDGSYADDKPNDGTYTGRRYFSQSQAGLWRYFVIAQDVNHATPDMKPEQAAQIIGGMVLTHQLIITFDEDDCPFVPDGHVMVV</sequence>
<dbReference type="Proteomes" id="UP000321272">
    <property type="component" value="Chromosome"/>
</dbReference>
<proteinExistence type="predicted"/>
<evidence type="ECO:0000313" key="1">
    <source>
        <dbReference type="EMBL" id="QEA39670.1"/>
    </source>
</evidence>
<dbReference type="AlphaFoldDB" id="A0A5B8SXX6"/>
<dbReference type="RefSeq" id="WP_147184718.1">
    <property type="nucleotide sequence ID" value="NZ_CP042382.1"/>
</dbReference>
<dbReference type="OrthoDB" id="1488843at2"/>
<organism evidence="1 2">
    <name type="scientific">Pistricoccus aurantiacus</name>
    <dbReference type="NCBI Taxonomy" id="1883414"/>
    <lineage>
        <taxon>Bacteria</taxon>
        <taxon>Pseudomonadati</taxon>
        <taxon>Pseudomonadota</taxon>
        <taxon>Gammaproteobacteria</taxon>
        <taxon>Oceanospirillales</taxon>
        <taxon>Halomonadaceae</taxon>
        <taxon>Pistricoccus</taxon>
    </lineage>
</organism>
<reference evidence="1 2" key="1">
    <citation type="submission" date="2019-06" db="EMBL/GenBank/DDBJ databases">
        <title>Genome analyses of bacteria isolated from kimchi.</title>
        <authorList>
            <person name="Lee S."/>
            <person name="Ahn S."/>
            <person name="Roh S."/>
        </authorList>
    </citation>
    <scope>NUCLEOTIDE SEQUENCE [LARGE SCALE GENOMIC DNA]</scope>
    <source>
        <strain evidence="1 2">CBA4606</strain>
    </source>
</reference>
<accession>A0A5B8SXX6</accession>
<protein>
    <submittedName>
        <fullName evidence="1">Uncharacterized protein</fullName>
    </submittedName>
</protein>
<gene>
    <name evidence="1" type="ORF">FGL86_11715</name>
</gene>
<evidence type="ECO:0000313" key="2">
    <source>
        <dbReference type="Proteomes" id="UP000321272"/>
    </source>
</evidence>
<keyword evidence="2" id="KW-1185">Reference proteome</keyword>
<dbReference type="EMBL" id="CP042382">
    <property type="protein sequence ID" value="QEA39670.1"/>
    <property type="molecule type" value="Genomic_DNA"/>
</dbReference>
<dbReference type="KEGG" id="paur:FGL86_11715"/>